<evidence type="ECO:0000259" key="1">
    <source>
        <dbReference type="PROSITE" id="PS50967"/>
    </source>
</evidence>
<name>C0QAP2_DESAH</name>
<dbReference type="PROSITE" id="PS50967">
    <property type="entry name" value="HRDC"/>
    <property type="match status" value="2"/>
</dbReference>
<dbReference type="KEGG" id="dat:HRM2_37670"/>
<dbReference type="InterPro" id="IPR010997">
    <property type="entry name" value="HRDC-like_sf"/>
</dbReference>
<dbReference type="STRING" id="177437.HRM2_37670"/>
<evidence type="ECO:0000313" key="2">
    <source>
        <dbReference type="EMBL" id="ACN16825.1"/>
    </source>
</evidence>
<dbReference type="GO" id="GO:0000166">
    <property type="term" value="F:nucleotide binding"/>
    <property type="evidence" value="ECO:0007669"/>
    <property type="project" value="InterPro"/>
</dbReference>
<dbReference type="OrthoDB" id="144122at2"/>
<dbReference type="InterPro" id="IPR002562">
    <property type="entry name" value="3'-5'_exonuclease_dom"/>
</dbReference>
<gene>
    <name evidence="2" type="primary">rnd</name>
    <name evidence="2" type="ordered locus">HRM2_37670</name>
</gene>
<reference evidence="2 3" key="1">
    <citation type="journal article" date="2009" name="Environ. Microbiol.">
        <title>Genome sequence of Desulfobacterium autotrophicum HRM2, a marine sulfate reducer oxidizing organic carbon completely to carbon dioxide.</title>
        <authorList>
            <person name="Strittmatter A.W."/>
            <person name="Liesegang H."/>
            <person name="Rabus R."/>
            <person name="Decker I."/>
            <person name="Amann J."/>
            <person name="Andres S."/>
            <person name="Henne A."/>
            <person name="Fricke W.F."/>
            <person name="Martinez-Arias R."/>
            <person name="Bartels D."/>
            <person name="Goesmann A."/>
            <person name="Krause L."/>
            <person name="Puehler A."/>
            <person name="Klenk H.P."/>
            <person name="Richter M."/>
            <person name="Schuler M."/>
            <person name="Gloeckner F.O."/>
            <person name="Meyerdierks A."/>
            <person name="Gottschalk G."/>
            <person name="Amann R."/>
        </authorList>
    </citation>
    <scope>NUCLEOTIDE SEQUENCE [LARGE SCALE GENOMIC DNA]</scope>
    <source>
        <strain evidence="3">ATCC 43914 / DSM 3382 / HRM2</strain>
    </source>
</reference>
<protein>
    <submittedName>
        <fullName evidence="2">Rnd</fullName>
        <ecNumber evidence="2">3.1.26.3</ecNumber>
    </submittedName>
</protein>
<dbReference type="CDD" id="cd06142">
    <property type="entry name" value="RNaseD_exo"/>
    <property type="match status" value="1"/>
</dbReference>
<dbReference type="InterPro" id="IPR044876">
    <property type="entry name" value="HRDC_dom_sf"/>
</dbReference>
<dbReference type="EMBL" id="CP001087">
    <property type="protein sequence ID" value="ACN16825.1"/>
    <property type="molecule type" value="Genomic_DNA"/>
</dbReference>
<dbReference type="SMART" id="SM00341">
    <property type="entry name" value="HRDC"/>
    <property type="match status" value="2"/>
</dbReference>
<dbReference type="Pfam" id="PF00570">
    <property type="entry name" value="HRDC"/>
    <property type="match status" value="2"/>
</dbReference>
<dbReference type="GO" id="GO:0003676">
    <property type="term" value="F:nucleic acid binding"/>
    <property type="evidence" value="ECO:0007669"/>
    <property type="project" value="InterPro"/>
</dbReference>
<dbReference type="InterPro" id="IPR051086">
    <property type="entry name" value="RNase_D-like"/>
</dbReference>
<dbReference type="AlphaFoldDB" id="C0QAP2"/>
<dbReference type="SMART" id="SM00474">
    <property type="entry name" value="35EXOc"/>
    <property type="match status" value="1"/>
</dbReference>
<dbReference type="SUPFAM" id="SSF53098">
    <property type="entry name" value="Ribonuclease H-like"/>
    <property type="match status" value="1"/>
</dbReference>
<dbReference type="GO" id="GO:0008408">
    <property type="term" value="F:3'-5' exonuclease activity"/>
    <property type="evidence" value="ECO:0007669"/>
    <property type="project" value="InterPro"/>
</dbReference>
<keyword evidence="2" id="KW-0378">Hydrolase</keyword>
<dbReference type="PANTHER" id="PTHR47649">
    <property type="entry name" value="RIBONUCLEASE D"/>
    <property type="match status" value="1"/>
</dbReference>
<dbReference type="InterPro" id="IPR002121">
    <property type="entry name" value="HRDC_dom"/>
</dbReference>
<sequence length="377" mass="43092">MIEYTLIENDEDLAARCDLLKTEKRLAFDLEADSMHHFKEKVCLVQMADPNDSFVVDPLSIDDLSVLKPVFEDPAITKVFHGSDFDIRSLDRDFDIHVNNLFDTEIACRFLGIQKRSLAALLEKHFDLTLDKRFQKTDWSRRPLSKEMIAYSVNDVAYLLELSDILKKRLEDEGRLAWAEEEFELQTRVRHDNNGNEPLFLKFKGSGKMGRRSLAVLESLLQFRKTLAVEKDKPLFKIISSEAIAKMAANQPETLHSLKELRALSPRQMDMYGTQCVAAIVGALKTPEKELPVYPRKRLPEMAPQVPERIRSLKEMRITASNKTRIEPGFLLNNTMITAIAIASPRTADELAQIDGMRNWQLEALTDDILSTLRICA</sequence>
<dbReference type="GO" id="GO:0004525">
    <property type="term" value="F:ribonuclease III activity"/>
    <property type="evidence" value="ECO:0007669"/>
    <property type="project" value="UniProtKB-EC"/>
</dbReference>
<dbReference type="Gene3D" id="3.30.420.10">
    <property type="entry name" value="Ribonuclease H-like superfamily/Ribonuclease H"/>
    <property type="match status" value="1"/>
</dbReference>
<dbReference type="eggNOG" id="COG0349">
    <property type="taxonomic scope" value="Bacteria"/>
</dbReference>
<evidence type="ECO:0000313" key="3">
    <source>
        <dbReference type="Proteomes" id="UP000000442"/>
    </source>
</evidence>
<keyword evidence="3" id="KW-1185">Reference proteome</keyword>
<feature type="domain" description="HRDC" evidence="1">
    <location>
        <begin position="210"/>
        <end position="290"/>
    </location>
</feature>
<dbReference type="EC" id="3.1.26.3" evidence="2"/>
<dbReference type="InterPro" id="IPR012337">
    <property type="entry name" value="RNaseH-like_sf"/>
</dbReference>
<dbReference type="GO" id="GO:0006139">
    <property type="term" value="P:nucleobase-containing compound metabolic process"/>
    <property type="evidence" value="ECO:0007669"/>
    <property type="project" value="InterPro"/>
</dbReference>
<accession>C0QAP2</accession>
<dbReference type="PANTHER" id="PTHR47649:SF1">
    <property type="entry name" value="RIBONUCLEASE D"/>
    <property type="match status" value="1"/>
</dbReference>
<dbReference type="HOGENOM" id="CLU_042387_3_1_7"/>
<dbReference type="Gene3D" id="1.10.150.80">
    <property type="entry name" value="HRDC domain"/>
    <property type="match status" value="2"/>
</dbReference>
<feature type="domain" description="HRDC" evidence="1">
    <location>
        <begin position="303"/>
        <end position="377"/>
    </location>
</feature>
<dbReference type="RefSeq" id="WP_015905571.1">
    <property type="nucleotide sequence ID" value="NC_012108.1"/>
</dbReference>
<dbReference type="Pfam" id="PF01612">
    <property type="entry name" value="DNA_pol_A_exo1"/>
    <property type="match status" value="1"/>
</dbReference>
<dbReference type="Proteomes" id="UP000000442">
    <property type="component" value="Chromosome"/>
</dbReference>
<dbReference type="SUPFAM" id="SSF47819">
    <property type="entry name" value="HRDC-like"/>
    <property type="match status" value="2"/>
</dbReference>
<proteinExistence type="predicted"/>
<dbReference type="InterPro" id="IPR036397">
    <property type="entry name" value="RNaseH_sf"/>
</dbReference>
<organism evidence="2 3">
    <name type="scientific">Desulforapulum autotrophicum (strain ATCC 43914 / DSM 3382 / VKM B-1955 / HRM2)</name>
    <name type="common">Desulfobacterium autotrophicum</name>
    <dbReference type="NCBI Taxonomy" id="177437"/>
    <lineage>
        <taxon>Bacteria</taxon>
        <taxon>Pseudomonadati</taxon>
        <taxon>Thermodesulfobacteriota</taxon>
        <taxon>Desulfobacteria</taxon>
        <taxon>Desulfobacterales</taxon>
        <taxon>Desulfobacteraceae</taxon>
        <taxon>Desulforapulum</taxon>
    </lineage>
</organism>